<dbReference type="GO" id="GO:0043774">
    <property type="term" value="F:coenzyme F420-2 alpha-glutamyl ligase activity"/>
    <property type="evidence" value="ECO:0007669"/>
    <property type="project" value="TreeGrafter"/>
</dbReference>
<protein>
    <recommendedName>
        <fullName evidence="3">YheC/YheD family protein</fullName>
    </recommendedName>
</protein>
<comment type="caution">
    <text evidence="1">The sequence shown here is derived from an EMBL/GenBank/DDBJ whole genome shotgun (WGS) entry which is preliminary data.</text>
</comment>
<dbReference type="GO" id="GO:0005524">
    <property type="term" value="F:ATP binding"/>
    <property type="evidence" value="ECO:0007669"/>
    <property type="project" value="InterPro"/>
</dbReference>
<dbReference type="InterPro" id="IPR026838">
    <property type="entry name" value="YheC/D"/>
</dbReference>
<dbReference type="GO" id="GO:0005737">
    <property type="term" value="C:cytoplasm"/>
    <property type="evidence" value="ECO:0007669"/>
    <property type="project" value="TreeGrafter"/>
</dbReference>
<gene>
    <name evidence="1" type="ORF">HNQ41_001427</name>
</gene>
<organism evidence="1 2">
    <name type="scientific">Texcoconibacillus texcoconensis</name>
    <dbReference type="NCBI Taxonomy" id="1095777"/>
    <lineage>
        <taxon>Bacteria</taxon>
        <taxon>Bacillati</taxon>
        <taxon>Bacillota</taxon>
        <taxon>Bacilli</taxon>
        <taxon>Bacillales</taxon>
        <taxon>Bacillaceae</taxon>
        <taxon>Texcoconibacillus</taxon>
    </lineage>
</organism>
<dbReference type="RefSeq" id="WP_184663710.1">
    <property type="nucleotide sequence ID" value="NZ_JACHHB010000005.1"/>
</dbReference>
<dbReference type="EMBL" id="JACHHB010000005">
    <property type="protein sequence ID" value="MBB5173258.1"/>
    <property type="molecule type" value="Genomic_DNA"/>
</dbReference>
<dbReference type="Gene3D" id="3.30.1490.20">
    <property type="entry name" value="ATP-grasp fold, A domain"/>
    <property type="match status" value="1"/>
</dbReference>
<keyword evidence="2" id="KW-1185">Reference proteome</keyword>
<dbReference type="Proteomes" id="UP000551878">
    <property type="component" value="Unassembled WGS sequence"/>
</dbReference>
<evidence type="ECO:0008006" key="3">
    <source>
        <dbReference type="Google" id="ProtNLM"/>
    </source>
</evidence>
<dbReference type="PANTHER" id="PTHR21621:SF2">
    <property type="entry name" value="COENZYME GAMMA-F420-2:ALPHA-L-GLUTAMATE LIGASE"/>
    <property type="match status" value="1"/>
</dbReference>
<dbReference type="PANTHER" id="PTHR21621">
    <property type="entry name" value="RIBOSOMAL PROTEIN S6 MODIFICATION PROTEIN"/>
    <property type="match status" value="1"/>
</dbReference>
<dbReference type="SUPFAM" id="SSF56059">
    <property type="entry name" value="Glutathione synthetase ATP-binding domain-like"/>
    <property type="match status" value="1"/>
</dbReference>
<proteinExistence type="predicted"/>
<reference evidence="1 2" key="1">
    <citation type="submission" date="2020-08" db="EMBL/GenBank/DDBJ databases">
        <title>Genomic Encyclopedia of Type Strains, Phase IV (KMG-IV): sequencing the most valuable type-strain genomes for metagenomic binning, comparative biology and taxonomic classification.</title>
        <authorList>
            <person name="Goeker M."/>
        </authorList>
    </citation>
    <scope>NUCLEOTIDE SEQUENCE [LARGE SCALE GENOMIC DNA]</scope>
    <source>
        <strain evidence="1 2">DSM 24696</strain>
    </source>
</reference>
<evidence type="ECO:0000313" key="1">
    <source>
        <dbReference type="EMBL" id="MBB5173258.1"/>
    </source>
</evidence>
<dbReference type="Pfam" id="PF14398">
    <property type="entry name" value="ATPgrasp_YheCD"/>
    <property type="match status" value="1"/>
</dbReference>
<sequence>MERSMFLHFDKSVPQNTDLETYWRISPAISKAWHIENEQTVTITIGRFSKIVTCFIDSQLTGNVVSYPPVSFDLCFNPTKVLSCYFHEQKRVQIGPIFSVIVPSFYEREFPVQRTAPFIEELAQVSMKMGIGFYVFQTKDISTESVHGFTWSDEHGWIQGTFPFPDVSYNRLTSRKSERKRHVQKQFQLLKSKGTCLFNDSFINKSTINEILQNEDCLTPYVPDTRPIKNEEDLYDMLSKYDELILKPIDGHEGKGIFLVRKRENALHVTYPSHSQYDNYTFSSKQSFFKAFSNRLNYQSYIAQQHLHLQRLDGRSIDYRLLCIKDQTEAWNVVSGVARIANWNSIVSNLSKGGEKQRIKDVLDQLFPEYEAKHAGRMLIELATASCKTIDAYTRGTYAELGIDLAFDVNGHPWFIEANTKPSKQSFGETEATIRPSARHLVQYARFLAMSSTFAGQEAYQ</sequence>
<dbReference type="InterPro" id="IPR013815">
    <property type="entry name" value="ATP_grasp_subdomain_1"/>
</dbReference>
<dbReference type="AlphaFoldDB" id="A0A840QPI7"/>
<dbReference type="Gene3D" id="3.30.470.20">
    <property type="entry name" value="ATP-grasp fold, B domain"/>
    <property type="match status" value="1"/>
</dbReference>
<accession>A0A840QPI7</accession>
<name>A0A840QPI7_9BACI</name>
<evidence type="ECO:0000313" key="2">
    <source>
        <dbReference type="Proteomes" id="UP000551878"/>
    </source>
</evidence>